<dbReference type="GO" id="GO:0003677">
    <property type="term" value="F:DNA binding"/>
    <property type="evidence" value="ECO:0007669"/>
    <property type="project" value="UniProtKB-KW"/>
</dbReference>
<sequence>MTVRTKELGPDKILEAVFDLVRNFTKFFSLNVEAEEMKTIELYILLFVALKGPQSMSSLAKEYSMTKSNVTVLVDDMESKGYLARIRSEEDRRVIMITLTERGKAFFESFLKNFSRLISTFIRKVGAEDLAIITDGFERITRIVIDEELVSSDEGGKPDKS</sequence>
<accession>I2F4H1</accession>
<dbReference type="KEGG" id="mpg:Theba_1119"/>
<dbReference type="GO" id="GO:0003700">
    <property type="term" value="F:DNA-binding transcription factor activity"/>
    <property type="evidence" value="ECO:0007669"/>
    <property type="project" value="InterPro"/>
</dbReference>
<keyword evidence="1" id="KW-0805">Transcription regulation</keyword>
<dbReference type="PANTHER" id="PTHR42756">
    <property type="entry name" value="TRANSCRIPTIONAL REGULATOR, MARR"/>
    <property type="match status" value="1"/>
</dbReference>
<dbReference type="InterPro" id="IPR000835">
    <property type="entry name" value="HTH_MarR-typ"/>
</dbReference>
<organism evidence="5 6">
    <name type="scientific">Mesotoga prima MesG1.Ag.4.2</name>
    <dbReference type="NCBI Taxonomy" id="660470"/>
    <lineage>
        <taxon>Bacteria</taxon>
        <taxon>Thermotogati</taxon>
        <taxon>Thermotogota</taxon>
        <taxon>Thermotogae</taxon>
        <taxon>Kosmotogales</taxon>
        <taxon>Kosmotogaceae</taxon>
        <taxon>Mesotoga</taxon>
    </lineage>
</organism>
<keyword evidence="2" id="KW-0238">DNA-binding</keyword>
<reference evidence="5 6" key="1">
    <citation type="journal article" date="2012" name="Genome Biol. Evol.">
        <title>Genome Sequence of the Mesophilic Thermotogales Bacterium Mesotoga prima MesG1.Ag.4.2 Reveals the Largest Thermotogales Genome To Date.</title>
        <authorList>
            <person name="Zhaxybayeva O."/>
            <person name="Swithers K.S."/>
            <person name="Foght J."/>
            <person name="Green A.G."/>
            <person name="Bruce D."/>
            <person name="Detter C."/>
            <person name="Han S."/>
            <person name="Teshima H."/>
            <person name="Han J."/>
            <person name="Woyke T."/>
            <person name="Pitluck S."/>
            <person name="Nolan M."/>
            <person name="Ivanova N."/>
            <person name="Pati A."/>
            <person name="Land M.L."/>
            <person name="Dlutek M."/>
            <person name="Doolittle W.F."/>
            <person name="Noll K.M."/>
            <person name="Nesbo C.L."/>
        </authorList>
    </citation>
    <scope>NUCLEOTIDE SEQUENCE [LARGE SCALE GENOMIC DNA]</scope>
    <source>
        <strain evidence="6">mesG1.Ag.4.2</strain>
    </source>
</reference>
<evidence type="ECO:0000256" key="1">
    <source>
        <dbReference type="ARBA" id="ARBA00023015"/>
    </source>
</evidence>
<dbReference type="AlphaFoldDB" id="I2F4H1"/>
<dbReference type="PANTHER" id="PTHR42756:SF1">
    <property type="entry name" value="TRANSCRIPTIONAL REPRESSOR OF EMRAB OPERON"/>
    <property type="match status" value="1"/>
</dbReference>
<keyword evidence="3" id="KW-0804">Transcription</keyword>
<dbReference type="EMBL" id="CP003532">
    <property type="protein sequence ID" value="AFK06824.1"/>
    <property type="molecule type" value="Genomic_DNA"/>
</dbReference>
<evidence type="ECO:0000256" key="2">
    <source>
        <dbReference type="ARBA" id="ARBA00023125"/>
    </source>
</evidence>
<dbReference type="Proteomes" id="UP000002881">
    <property type="component" value="Chromosome"/>
</dbReference>
<dbReference type="SUPFAM" id="SSF46785">
    <property type="entry name" value="Winged helix' DNA-binding domain"/>
    <property type="match status" value="1"/>
</dbReference>
<evidence type="ECO:0000313" key="6">
    <source>
        <dbReference type="Proteomes" id="UP000002881"/>
    </source>
</evidence>
<gene>
    <name evidence="5" type="ORF">Theba_1119</name>
</gene>
<evidence type="ECO:0000256" key="3">
    <source>
        <dbReference type="ARBA" id="ARBA00023163"/>
    </source>
</evidence>
<dbReference type="InterPro" id="IPR036388">
    <property type="entry name" value="WH-like_DNA-bd_sf"/>
</dbReference>
<feature type="domain" description="HTH marR-type" evidence="4">
    <location>
        <begin position="10"/>
        <end position="142"/>
    </location>
</feature>
<dbReference type="Pfam" id="PF12802">
    <property type="entry name" value="MarR_2"/>
    <property type="match status" value="1"/>
</dbReference>
<dbReference type="eggNOG" id="COG1846">
    <property type="taxonomic scope" value="Bacteria"/>
</dbReference>
<keyword evidence="6" id="KW-1185">Reference proteome</keyword>
<evidence type="ECO:0000259" key="4">
    <source>
        <dbReference type="PROSITE" id="PS50995"/>
    </source>
</evidence>
<dbReference type="SMART" id="SM00347">
    <property type="entry name" value="HTH_MARR"/>
    <property type="match status" value="1"/>
</dbReference>
<dbReference type="STRING" id="660470.Theba_1119"/>
<dbReference type="GeneID" id="87106949"/>
<dbReference type="Gene3D" id="1.10.10.10">
    <property type="entry name" value="Winged helix-like DNA-binding domain superfamily/Winged helix DNA-binding domain"/>
    <property type="match status" value="1"/>
</dbReference>
<protein>
    <submittedName>
        <fullName evidence="5">Transcriptional regulator</fullName>
    </submittedName>
</protein>
<dbReference type="PRINTS" id="PR00598">
    <property type="entry name" value="HTHMARR"/>
</dbReference>
<dbReference type="HOGENOM" id="CLU_083287_27_4_0"/>
<evidence type="ECO:0000313" key="5">
    <source>
        <dbReference type="EMBL" id="AFK06824.1"/>
    </source>
</evidence>
<proteinExistence type="predicted"/>
<dbReference type="RefSeq" id="WP_006486323.1">
    <property type="nucleotide sequence ID" value="NC_017934.1"/>
</dbReference>
<name>I2F4H1_9BACT</name>
<dbReference type="PROSITE" id="PS50995">
    <property type="entry name" value="HTH_MARR_2"/>
    <property type="match status" value="1"/>
</dbReference>
<dbReference type="InterPro" id="IPR036390">
    <property type="entry name" value="WH_DNA-bd_sf"/>
</dbReference>